<evidence type="ECO:0000256" key="1">
    <source>
        <dbReference type="ARBA" id="ARBA00001913"/>
    </source>
</evidence>
<dbReference type="SUPFAM" id="SSF53448">
    <property type="entry name" value="Nucleotide-diphospho-sugar transferases"/>
    <property type="match status" value="1"/>
</dbReference>
<evidence type="ECO:0000313" key="16">
    <source>
        <dbReference type="Proteomes" id="UP000054538"/>
    </source>
</evidence>
<organism evidence="15 16">
    <name type="scientific">Paxillus rubicundulus Ve08.2h10</name>
    <dbReference type="NCBI Taxonomy" id="930991"/>
    <lineage>
        <taxon>Eukaryota</taxon>
        <taxon>Fungi</taxon>
        <taxon>Dikarya</taxon>
        <taxon>Basidiomycota</taxon>
        <taxon>Agaricomycotina</taxon>
        <taxon>Agaricomycetes</taxon>
        <taxon>Agaricomycetidae</taxon>
        <taxon>Boletales</taxon>
        <taxon>Paxilineae</taxon>
        <taxon>Paxillaceae</taxon>
        <taxon>Paxillus</taxon>
    </lineage>
</organism>
<dbReference type="STRING" id="930991.A0A0D0DKU4"/>
<comment type="subcellular location">
    <subcellularLocation>
        <location evidence="4 13">Endoplasmic reticulum</location>
    </subcellularLocation>
</comment>
<dbReference type="PANTHER" id="PTHR43398:SF1">
    <property type="entry name" value="DOLICHOL-PHOSPHATE MANNOSYLTRANSFERASE SUBUNIT 1"/>
    <property type="match status" value="1"/>
</dbReference>
<reference evidence="15 16" key="1">
    <citation type="submission" date="2014-04" db="EMBL/GenBank/DDBJ databases">
        <authorList>
            <consortium name="DOE Joint Genome Institute"/>
            <person name="Kuo A."/>
            <person name="Kohler A."/>
            <person name="Jargeat P."/>
            <person name="Nagy L.G."/>
            <person name="Floudas D."/>
            <person name="Copeland A."/>
            <person name="Barry K.W."/>
            <person name="Cichocki N."/>
            <person name="Veneault-Fourrey C."/>
            <person name="LaButti K."/>
            <person name="Lindquist E.A."/>
            <person name="Lipzen A."/>
            <person name="Lundell T."/>
            <person name="Morin E."/>
            <person name="Murat C."/>
            <person name="Sun H."/>
            <person name="Tunlid A."/>
            <person name="Henrissat B."/>
            <person name="Grigoriev I.V."/>
            <person name="Hibbett D.S."/>
            <person name="Martin F."/>
            <person name="Nordberg H.P."/>
            <person name="Cantor M.N."/>
            <person name="Hua S.X."/>
        </authorList>
    </citation>
    <scope>NUCLEOTIDE SEQUENCE [LARGE SCALE GENOMIC DNA]</scope>
    <source>
        <strain evidence="15 16">Ve08.2h10</strain>
    </source>
</reference>
<dbReference type="Pfam" id="PF00535">
    <property type="entry name" value="Glycos_transf_2"/>
    <property type="match status" value="1"/>
</dbReference>
<dbReference type="FunFam" id="3.90.550.10:FF:000036">
    <property type="entry name" value="Dolichol-phosphate mannosyltransferase subunit 1"/>
    <property type="match status" value="1"/>
</dbReference>
<dbReference type="EMBL" id="KN825342">
    <property type="protein sequence ID" value="KIK91833.1"/>
    <property type="molecule type" value="Genomic_DNA"/>
</dbReference>
<evidence type="ECO:0000256" key="13">
    <source>
        <dbReference type="RuleBase" id="RU365083"/>
    </source>
</evidence>
<comment type="pathway">
    <text evidence="5 13">Protein modification; protein glycosylation.</text>
</comment>
<evidence type="ECO:0000256" key="11">
    <source>
        <dbReference type="ARBA" id="ARBA00022842"/>
    </source>
</evidence>
<keyword evidence="12" id="KW-0464">Manganese</keyword>
<dbReference type="EC" id="2.4.1.83" evidence="13"/>
<dbReference type="InParanoid" id="A0A0D0DKU4"/>
<protein>
    <recommendedName>
        <fullName evidence="13">Dolichol-phosphate mannosyltransferase subunit 1</fullName>
        <ecNumber evidence="13">2.4.1.83</ecNumber>
    </recommendedName>
</protein>
<dbReference type="AlphaFoldDB" id="A0A0D0DKU4"/>
<dbReference type="GO" id="GO:0046872">
    <property type="term" value="F:metal ion binding"/>
    <property type="evidence" value="ECO:0007669"/>
    <property type="project" value="UniProtKB-KW"/>
</dbReference>
<dbReference type="Gene3D" id="3.90.550.10">
    <property type="entry name" value="Spore Coat Polysaccharide Biosynthesis Protein SpsA, Chain A"/>
    <property type="match status" value="1"/>
</dbReference>
<name>A0A0D0DKU4_9AGAM</name>
<evidence type="ECO:0000256" key="10">
    <source>
        <dbReference type="ARBA" id="ARBA00022824"/>
    </source>
</evidence>
<comment type="catalytic activity">
    <reaction evidence="13">
        <text>a di-trans,poly-cis-dolichyl phosphate + GDP-alpha-D-mannose = a di-trans,poly-cis-dolichyl beta-D-mannosyl phosphate + GDP</text>
        <dbReference type="Rhea" id="RHEA:21184"/>
        <dbReference type="Rhea" id="RHEA-COMP:19498"/>
        <dbReference type="Rhea" id="RHEA-COMP:19501"/>
        <dbReference type="ChEBI" id="CHEBI:57527"/>
        <dbReference type="ChEBI" id="CHEBI:57683"/>
        <dbReference type="ChEBI" id="CHEBI:58189"/>
        <dbReference type="ChEBI" id="CHEBI:58211"/>
    </reaction>
</comment>
<dbReference type="InterPro" id="IPR001173">
    <property type="entry name" value="Glyco_trans_2-like"/>
</dbReference>
<dbReference type="OrthoDB" id="2603at2759"/>
<comment type="cofactor">
    <cofactor evidence="1">
        <name>Ca(2+)</name>
        <dbReference type="ChEBI" id="CHEBI:29108"/>
    </cofactor>
</comment>
<dbReference type="UniPathway" id="UPA00378"/>
<accession>A0A0D0DKU4</accession>
<comment type="similarity">
    <text evidence="6 13">Belongs to the glycosyltransferase 2 family.</text>
</comment>
<dbReference type="PANTHER" id="PTHR43398">
    <property type="entry name" value="DOLICHOL-PHOSPHATE MANNOSYLTRANSFERASE SUBUNIT 1"/>
    <property type="match status" value="1"/>
</dbReference>
<comment type="function">
    <text evidence="13">Transfers mannose from GDP-mannose to dolichol monophosphate to form dolichol phosphate mannose (Dol-P-Man) which is the mannosyl donor in pathways leading to N-glycosylation, glycosyl phosphatidylinositol membrane anchoring, and O-mannosylation of proteins.</text>
</comment>
<evidence type="ECO:0000256" key="8">
    <source>
        <dbReference type="ARBA" id="ARBA00022679"/>
    </source>
</evidence>
<dbReference type="GO" id="GO:0006506">
    <property type="term" value="P:GPI anchor biosynthetic process"/>
    <property type="evidence" value="ECO:0007669"/>
    <property type="project" value="TreeGrafter"/>
</dbReference>
<dbReference type="FunCoup" id="A0A0D0DKU4">
    <property type="interactions" value="461"/>
</dbReference>
<evidence type="ECO:0000256" key="12">
    <source>
        <dbReference type="ARBA" id="ARBA00023211"/>
    </source>
</evidence>
<gene>
    <name evidence="15" type="ORF">PAXRUDRAFT_148613</name>
</gene>
<comment type="subunit">
    <text evidence="13">Component of the dolichol-phosphate mannose (DPM) synthase complex.</text>
</comment>
<feature type="domain" description="Glycosyltransferase 2-like" evidence="14">
    <location>
        <begin position="25"/>
        <end position="205"/>
    </location>
</feature>
<evidence type="ECO:0000259" key="14">
    <source>
        <dbReference type="Pfam" id="PF00535"/>
    </source>
</evidence>
<dbReference type="GO" id="GO:0004582">
    <property type="term" value="F:dolichyl-phosphate beta-D-mannosyltransferase activity"/>
    <property type="evidence" value="ECO:0007669"/>
    <property type="project" value="UniProtKB-UniRule"/>
</dbReference>
<dbReference type="InterPro" id="IPR029044">
    <property type="entry name" value="Nucleotide-diphossugar_trans"/>
</dbReference>
<evidence type="ECO:0000256" key="2">
    <source>
        <dbReference type="ARBA" id="ARBA00001936"/>
    </source>
</evidence>
<dbReference type="Proteomes" id="UP000054538">
    <property type="component" value="Unassembled WGS sequence"/>
</dbReference>
<evidence type="ECO:0000256" key="9">
    <source>
        <dbReference type="ARBA" id="ARBA00022723"/>
    </source>
</evidence>
<comment type="cofactor">
    <cofactor evidence="3">
        <name>Mg(2+)</name>
        <dbReference type="ChEBI" id="CHEBI:18420"/>
    </cofactor>
</comment>
<evidence type="ECO:0000256" key="6">
    <source>
        <dbReference type="ARBA" id="ARBA00006739"/>
    </source>
</evidence>
<keyword evidence="7 13" id="KW-0328">Glycosyltransferase</keyword>
<dbReference type="GO" id="GO:0006066">
    <property type="term" value="P:alcohol metabolic process"/>
    <property type="evidence" value="ECO:0007669"/>
    <property type="project" value="UniProtKB-ARBA"/>
</dbReference>
<dbReference type="GO" id="GO:0006720">
    <property type="term" value="P:isoprenoid metabolic process"/>
    <property type="evidence" value="ECO:0007669"/>
    <property type="project" value="UniProtKB-ARBA"/>
</dbReference>
<keyword evidence="10 13" id="KW-0256">Endoplasmic reticulum</keyword>
<sequence length="267" mass="29784">MNPFESAPSLEMQGQYNSPNTHRYSVILPTYNERKNLPIIVWLLAKVFQEHELAWEIIVVDDASPDGTQDVALELAKVYGEEKIVLKPRAGKLGLGTAYIHGLNFCTGDFVIIMDADFSHHPKFIPQFIRLQQACNLDIVTGTRYRSVATPSLPETRPGGVHGWDLKRKLVSRGANFLAATVLNPGVSDLTGSFRLYRLPVLRHIISLTQSRGYVFQMEMMVRARALGYTVGEVPITFVDRIFGESKLGADEVVGYAKGVWSLFTSV</sequence>
<keyword evidence="16" id="KW-1185">Reference proteome</keyword>
<dbReference type="HOGENOM" id="CLU_033536_13_3_1"/>
<keyword evidence="8 13" id="KW-0808">Transferase</keyword>
<evidence type="ECO:0000256" key="7">
    <source>
        <dbReference type="ARBA" id="ARBA00022676"/>
    </source>
</evidence>
<comment type="cofactor">
    <cofactor evidence="2">
        <name>Mn(2+)</name>
        <dbReference type="ChEBI" id="CHEBI:29035"/>
    </cofactor>
</comment>
<dbReference type="GO" id="GO:0006488">
    <property type="term" value="P:dolichol-linked oligosaccharide biosynthetic process"/>
    <property type="evidence" value="ECO:0007669"/>
    <property type="project" value="TreeGrafter"/>
</dbReference>
<evidence type="ECO:0000256" key="3">
    <source>
        <dbReference type="ARBA" id="ARBA00001946"/>
    </source>
</evidence>
<dbReference type="CDD" id="cd06442">
    <property type="entry name" value="DPM1_like"/>
    <property type="match status" value="1"/>
</dbReference>
<dbReference type="GO" id="GO:0035269">
    <property type="term" value="P:protein O-linked glycosylation via mannose"/>
    <property type="evidence" value="ECO:0007669"/>
    <property type="project" value="TreeGrafter"/>
</dbReference>
<evidence type="ECO:0000256" key="5">
    <source>
        <dbReference type="ARBA" id="ARBA00004922"/>
    </source>
</evidence>
<reference evidence="16" key="2">
    <citation type="submission" date="2015-01" db="EMBL/GenBank/DDBJ databases">
        <title>Evolutionary Origins and Diversification of the Mycorrhizal Mutualists.</title>
        <authorList>
            <consortium name="DOE Joint Genome Institute"/>
            <consortium name="Mycorrhizal Genomics Consortium"/>
            <person name="Kohler A."/>
            <person name="Kuo A."/>
            <person name="Nagy L.G."/>
            <person name="Floudas D."/>
            <person name="Copeland A."/>
            <person name="Barry K.W."/>
            <person name="Cichocki N."/>
            <person name="Veneault-Fourrey C."/>
            <person name="LaButti K."/>
            <person name="Lindquist E.A."/>
            <person name="Lipzen A."/>
            <person name="Lundell T."/>
            <person name="Morin E."/>
            <person name="Murat C."/>
            <person name="Riley R."/>
            <person name="Ohm R."/>
            <person name="Sun H."/>
            <person name="Tunlid A."/>
            <person name="Henrissat B."/>
            <person name="Grigoriev I.V."/>
            <person name="Hibbett D.S."/>
            <person name="Martin F."/>
        </authorList>
    </citation>
    <scope>NUCLEOTIDE SEQUENCE [LARGE SCALE GENOMIC DNA]</scope>
    <source>
        <strain evidence="16">Ve08.2h10</strain>
    </source>
</reference>
<keyword evidence="9" id="KW-0479">Metal-binding</keyword>
<dbReference type="InterPro" id="IPR039528">
    <property type="entry name" value="DPM1-like"/>
</dbReference>
<evidence type="ECO:0000256" key="4">
    <source>
        <dbReference type="ARBA" id="ARBA00004240"/>
    </source>
</evidence>
<keyword evidence="11" id="KW-0460">Magnesium</keyword>
<evidence type="ECO:0000313" key="15">
    <source>
        <dbReference type="EMBL" id="KIK91833.1"/>
    </source>
</evidence>
<proteinExistence type="inferred from homology"/>
<dbReference type="GO" id="GO:0005789">
    <property type="term" value="C:endoplasmic reticulum membrane"/>
    <property type="evidence" value="ECO:0007669"/>
    <property type="project" value="TreeGrafter"/>
</dbReference>